<evidence type="ECO:0000256" key="1">
    <source>
        <dbReference type="SAM" id="MobiDB-lite"/>
    </source>
</evidence>
<dbReference type="Proteomes" id="UP001162060">
    <property type="component" value="Unassembled WGS sequence"/>
</dbReference>
<comment type="caution">
    <text evidence="2">The sequence shown here is derived from an EMBL/GenBank/DDBJ whole genome shotgun (WGS) entry which is preliminary data.</text>
</comment>
<reference evidence="2" key="1">
    <citation type="submission" date="2024-01" db="EMBL/GenBank/DDBJ databases">
        <authorList>
            <person name="Webb A."/>
        </authorList>
    </citation>
    <scope>NUCLEOTIDE SEQUENCE</scope>
    <source>
        <strain evidence="2">Pm1</strain>
    </source>
</reference>
<accession>A0AAV1UYF4</accession>
<evidence type="ECO:0000313" key="3">
    <source>
        <dbReference type="Proteomes" id="UP001162060"/>
    </source>
</evidence>
<dbReference type="AlphaFoldDB" id="A0AAV1UYF4"/>
<dbReference type="EMBL" id="CAKLBY020000247">
    <property type="protein sequence ID" value="CAK7939595.1"/>
    <property type="molecule type" value="Genomic_DNA"/>
</dbReference>
<feature type="region of interest" description="Disordered" evidence="1">
    <location>
        <begin position="135"/>
        <end position="155"/>
    </location>
</feature>
<evidence type="ECO:0000313" key="2">
    <source>
        <dbReference type="EMBL" id="CAK7939595.1"/>
    </source>
</evidence>
<sequence length="155" mass="16998">MSCGKLDVKRFGLIYDVESRVLARCSNGQVAFKVAMDHNEVYVQTFTAARDPRAPSDLLKAIPMIQAAPDERGRTRKAARCCTSSRGLDILRTKLSSAWRATTLPASCSRIASSQLASLALMVIKRRTCSQRRTLARSRRSAELAGGSAHTSRVQ</sequence>
<protein>
    <submittedName>
        <fullName evidence="2">Uncharacterized protein</fullName>
    </submittedName>
</protein>
<gene>
    <name evidence="2" type="ORF">PM001_LOCUS24745</name>
</gene>
<name>A0AAV1UYF4_9STRA</name>
<proteinExistence type="predicted"/>
<organism evidence="2 3">
    <name type="scientific">Peronospora matthiolae</name>
    <dbReference type="NCBI Taxonomy" id="2874970"/>
    <lineage>
        <taxon>Eukaryota</taxon>
        <taxon>Sar</taxon>
        <taxon>Stramenopiles</taxon>
        <taxon>Oomycota</taxon>
        <taxon>Peronosporomycetes</taxon>
        <taxon>Peronosporales</taxon>
        <taxon>Peronosporaceae</taxon>
        <taxon>Peronospora</taxon>
    </lineage>
</organism>